<dbReference type="Pfam" id="PF00285">
    <property type="entry name" value="Citrate_synt"/>
    <property type="match status" value="1"/>
</dbReference>
<dbReference type="SUPFAM" id="SSF48256">
    <property type="entry name" value="Citrate synthase"/>
    <property type="match status" value="1"/>
</dbReference>
<dbReference type="EMBL" id="RWGY01000013">
    <property type="protein sequence ID" value="TVU26810.1"/>
    <property type="molecule type" value="Genomic_DNA"/>
</dbReference>
<dbReference type="GO" id="GO:0005759">
    <property type="term" value="C:mitochondrial matrix"/>
    <property type="evidence" value="ECO:0007669"/>
    <property type="project" value="TreeGrafter"/>
</dbReference>
<dbReference type="PANTHER" id="PTHR11739">
    <property type="entry name" value="CITRATE SYNTHASE"/>
    <property type="match status" value="1"/>
</dbReference>
<proteinExistence type="inferred from homology"/>
<comment type="similarity">
    <text evidence="1">Belongs to the citrate synthase family.</text>
</comment>
<dbReference type="PANTHER" id="PTHR11739:SF4">
    <property type="entry name" value="CITRATE SYNTHASE, PEROXISOMAL"/>
    <property type="match status" value="1"/>
</dbReference>
<keyword evidence="2" id="KW-0808">Transferase</keyword>
<keyword evidence="4" id="KW-1185">Reference proteome</keyword>
<name>A0A5J9UUT5_9POAL</name>
<organism evidence="3 4">
    <name type="scientific">Eragrostis curvula</name>
    <name type="common">weeping love grass</name>
    <dbReference type="NCBI Taxonomy" id="38414"/>
    <lineage>
        <taxon>Eukaryota</taxon>
        <taxon>Viridiplantae</taxon>
        <taxon>Streptophyta</taxon>
        <taxon>Embryophyta</taxon>
        <taxon>Tracheophyta</taxon>
        <taxon>Spermatophyta</taxon>
        <taxon>Magnoliopsida</taxon>
        <taxon>Liliopsida</taxon>
        <taxon>Poales</taxon>
        <taxon>Poaceae</taxon>
        <taxon>PACMAD clade</taxon>
        <taxon>Chloridoideae</taxon>
        <taxon>Eragrostideae</taxon>
        <taxon>Eragrostidinae</taxon>
        <taxon>Eragrostis</taxon>
    </lineage>
</organism>
<dbReference type="GO" id="GO:0005975">
    <property type="term" value="P:carbohydrate metabolic process"/>
    <property type="evidence" value="ECO:0007669"/>
    <property type="project" value="TreeGrafter"/>
</dbReference>
<reference evidence="3 4" key="1">
    <citation type="journal article" date="2019" name="Sci. Rep.">
        <title>A high-quality genome of Eragrostis curvula grass provides insights into Poaceae evolution and supports new strategies to enhance forage quality.</title>
        <authorList>
            <person name="Carballo J."/>
            <person name="Santos B.A.C.M."/>
            <person name="Zappacosta D."/>
            <person name="Garbus I."/>
            <person name="Selva J.P."/>
            <person name="Gallo C.A."/>
            <person name="Diaz A."/>
            <person name="Albertini E."/>
            <person name="Caccamo M."/>
            <person name="Echenique V."/>
        </authorList>
    </citation>
    <scope>NUCLEOTIDE SEQUENCE [LARGE SCALE GENOMIC DNA]</scope>
    <source>
        <strain evidence="4">cv. Victoria</strain>
        <tissue evidence="3">Leaf</tissue>
    </source>
</reference>
<dbReference type="Proteomes" id="UP000324897">
    <property type="component" value="Chromosome 2"/>
</dbReference>
<protein>
    <recommendedName>
        <fullName evidence="5">Citrate synthase</fullName>
    </recommendedName>
</protein>
<evidence type="ECO:0000313" key="4">
    <source>
        <dbReference type="Proteomes" id="UP000324897"/>
    </source>
</evidence>
<evidence type="ECO:0000256" key="2">
    <source>
        <dbReference type="ARBA" id="ARBA00022679"/>
    </source>
</evidence>
<dbReference type="GO" id="GO:0006099">
    <property type="term" value="P:tricarboxylic acid cycle"/>
    <property type="evidence" value="ECO:0007669"/>
    <property type="project" value="TreeGrafter"/>
</dbReference>
<sequence>MDGDDGILRYRAYPIEELAESSLFVEVAYLLMYRNLPIQSQLAGWEFAISQHSTGPQGLLVFAMRTLPVFHADTTEVLKHGLRSRKDKRWQHRRAGADVLMGMYRQRPSEASSPAQRSKVKKTCVSYLGKYRVFLSGLQIEAQSSAKAN</sequence>
<accession>A0A5J9UUT5</accession>
<dbReference type="InterPro" id="IPR016142">
    <property type="entry name" value="Citrate_synth-like_lrg_a-sub"/>
</dbReference>
<dbReference type="Gene3D" id="1.10.580.10">
    <property type="entry name" value="Citrate Synthase, domain 1"/>
    <property type="match status" value="1"/>
</dbReference>
<dbReference type="GO" id="GO:0046912">
    <property type="term" value="F:acyltransferase activity, acyl groups converted into alkyl on transfer"/>
    <property type="evidence" value="ECO:0007669"/>
    <property type="project" value="InterPro"/>
</dbReference>
<dbReference type="AlphaFoldDB" id="A0A5J9UUT5"/>
<dbReference type="InterPro" id="IPR002020">
    <property type="entry name" value="Citrate_synthase"/>
</dbReference>
<evidence type="ECO:0000313" key="3">
    <source>
        <dbReference type="EMBL" id="TVU26810.1"/>
    </source>
</evidence>
<dbReference type="OrthoDB" id="435022at2759"/>
<comment type="caution">
    <text evidence="3">The sequence shown here is derived from an EMBL/GenBank/DDBJ whole genome shotgun (WGS) entry which is preliminary data.</text>
</comment>
<dbReference type="InterPro" id="IPR036969">
    <property type="entry name" value="Citrate_synthase_sf"/>
</dbReference>
<gene>
    <name evidence="3" type="ORF">EJB05_29374</name>
</gene>
<evidence type="ECO:0008006" key="5">
    <source>
        <dbReference type="Google" id="ProtNLM"/>
    </source>
</evidence>
<evidence type="ECO:0000256" key="1">
    <source>
        <dbReference type="ARBA" id="ARBA00010566"/>
    </source>
</evidence>
<dbReference type="Gramene" id="TVU26810">
    <property type="protein sequence ID" value="TVU26810"/>
    <property type="gene ID" value="EJB05_29374"/>
</dbReference>